<dbReference type="GO" id="GO:0004222">
    <property type="term" value="F:metalloendopeptidase activity"/>
    <property type="evidence" value="ECO:0007669"/>
    <property type="project" value="InterPro"/>
</dbReference>
<protein>
    <recommendedName>
        <fullName evidence="1">Peptidase M13 C-terminal domain-containing protein</fullName>
    </recommendedName>
</protein>
<dbReference type="Gene3D" id="3.40.390.10">
    <property type="entry name" value="Collagenase (Catalytic Domain)"/>
    <property type="match status" value="1"/>
</dbReference>
<dbReference type="GO" id="GO:0005886">
    <property type="term" value="C:plasma membrane"/>
    <property type="evidence" value="ECO:0007669"/>
    <property type="project" value="TreeGrafter"/>
</dbReference>
<reference evidence="2" key="1">
    <citation type="submission" date="2022-11" db="EMBL/GenBank/DDBJ databases">
        <authorList>
            <person name="Kikuchi T."/>
        </authorList>
    </citation>
    <scope>NUCLEOTIDE SEQUENCE</scope>
    <source>
        <strain evidence="2">PS1010</strain>
    </source>
</reference>
<comment type="caution">
    <text evidence="2">The sequence shown here is derived from an EMBL/GenBank/DDBJ whole genome shotgun (WGS) entry which is preliminary data.</text>
</comment>
<dbReference type="GO" id="GO:0016485">
    <property type="term" value="P:protein processing"/>
    <property type="evidence" value="ECO:0007669"/>
    <property type="project" value="TreeGrafter"/>
</dbReference>
<gene>
    <name evidence="2" type="ORF">CAMP_LOCUS19171</name>
</gene>
<dbReference type="PROSITE" id="PS51885">
    <property type="entry name" value="NEPRILYSIN"/>
    <property type="match status" value="1"/>
</dbReference>
<dbReference type="Proteomes" id="UP001152747">
    <property type="component" value="Unassembled WGS sequence"/>
</dbReference>
<evidence type="ECO:0000313" key="3">
    <source>
        <dbReference type="Proteomes" id="UP001152747"/>
    </source>
</evidence>
<dbReference type="AlphaFoldDB" id="A0A9P1N9V5"/>
<dbReference type="OrthoDB" id="5873741at2759"/>
<dbReference type="Pfam" id="PF01431">
    <property type="entry name" value="Peptidase_M13"/>
    <property type="match status" value="1"/>
</dbReference>
<organism evidence="2 3">
    <name type="scientific">Caenorhabditis angaria</name>
    <dbReference type="NCBI Taxonomy" id="860376"/>
    <lineage>
        <taxon>Eukaryota</taxon>
        <taxon>Metazoa</taxon>
        <taxon>Ecdysozoa</taxon>
        <taxon>Nematoda</taxon>
        <taxon>Chromadorea</taxon>
        <taxon>Rhabditida</taxon>
        <taxon>Rhabditina</taxon>
        <taxon>Rhabditomorpha</taxon>
        <taxon>Rhabditoidea</taxon>
        <taxon>Rhabditidae</taxon>
        <taxon>Peloderinae</taxon>
        <taxon>Caenorhabditis</taxon>
    </lineage>
</organism>
<sequence>MGSNFGTKITDFYWAAEKLENDAEFMAFVGASLLAQFDINLIFSNVTKDCIQRQFANSCDIFKESFCHVPESQFSADLIGFRIAYDLYKIKSSKIYSEKQSISGISQEKLFFYAFAIGWCEQNPAPQNIRVNAVISQIPEFRKIFECRDDSPMVTTNREQCVVFGRDASTLKKTFF</sequence>
<dbReference type="InterPro" id="IPR018497">
    <property type="entry name" value="Peptidase_M13_C"/>
</dbReference>
<feature type="domain" description="Peptidase M13 C-terminal" evidence="1">
    <location>
        <begin position="73"/>
        <end position="161"/>
    </location>
</feature>
<accession>A0A9P1N9V5</accession>
<evidence type="ECO:0000313" key="2">
    <source>
        <dbReference type="EMBL" id="CAI5456534.1"/>
    </source>
</evidence>
<name>A0A9P1N9V5_9PELO</name>
<dbReference type="SUPFAM" id="SSF55486">
    <property type="entry name" value="Metalloproteases ('zincins'), catalytic domain"/>
    <property type="match status" value="1"/>
</dbReference>
<dbReference type="EMBL" id="CANHGI010000006">
    <property type="protein sequence ID" value="CAI5456534.1"/>
    <property type="molecule type" value="Genomic_DNA"/>
</dbReference>
<keyword evidence="3" id="KW-1185">Reference proteome</keyword>
<dbReference type="InterPro" id="IPR000718">
    <property type="entry name" value="Peptidase_M13"/>
</dbReference>
<dbReference type="PANTHER" id="PTHR11733:SF208">
    <property type="entry name" value="PEPTIDASE M13 C-TERMINAL DOMAIN-CONTAINING PROTEIN"/>
    <property type="match status" value="1"/>
</dbReference>
<dbReference type="InterPro" id="IPR024079">
    <property type="entry name" value="MetalloPept_cat_dom_sf"/>
</dbReference>
<evidence type="ECO:0000259" key="1">
    <source>
        <dbReference type="Pfam" id="PF01431"/>
    </source>
</evidence>
<proteinExistence type="predicted"/>
<dbReference type="PANTHER" id="PTHR11733">
    <property type="entry name" value="ZINC METALLOPROTEASE FAMILY M13 NEPRILYSIN-RELATED"/>
    <property type="match status" value="1"/>
</dbReference>